<evidence type="ECO:0000256" key="2">
    <source>
        <dbReference type="SAM" id="MobiDB-lite"/>
    </source>
</evidence>
<protein>
    <submittedName>
        <fullName evidence="6">ImmA/IrrE family metallo-endopeptidase</fullName>
    </submittedName>
</protein>
<evidence type="ECO:0000256" key="1">
    <source>
        <dbReference type="SAM" id="Coils"/>
    </source>
</evidence>
<dbReference type="InterPro" id="IPR041045">
    <property type="entry name" value="LPD25"/>
</dbReference>
<proteinExistence type="predicted"/>
<feature type="compositionally biased region" description="Basic and acidic residues" evidence="2">
    <location>
        <begin position="676"/>
        <end position="689"/>
    </location>
</feature>
<evidence type="ECO:0000313" key="6">
    <source>
        <dbReference type="EMBL" id="MYL22026.1"/>
    </source>
</evidence>
<evidence type="ECO:0000259" key="3">
    <source>
        <dbReference type="Pfam" id="PF06114"/>
    </source>
</evidence>
<dbReference type="AlphaFoldDB" id="A0A845DXC0"/>
<organism evidence="6 7">
    <name type="scientific">Halobacillus litoralis</name>
    <dbReference type="NCBI Taxonomy" id="45668"/>
    <lineage>
        <taxon>Bacteria</taxon>
        <taxon>Bacillati</taxon>
        <taxon>Bacillota</taxon>
        <taxon>Bacilli</taxon>
        <taxon>Bacillales</taxon>
        <taxon>Bacillaceae</taxon>
        <taxon>Halobacillus</taxon>
    </lineage>
</organism>
<evidence type="ECO:0000259" key="5">
    <source>
        <dbReference type="Pfam" id="PF18840"/>
    </source>
</evidence>
<dbReference type="EMBL" id="WMET01000011">
    <property type="protein sequence ID" value="MYL22026.1"/>
    <property type="molecule type" value="Genomic_DNA"/>
</dbReference>
<reference evidence="6 7" key="1">
    <citation type="submission" date="2019-11" db="EMBL/GenBank/DDBJ databases">
        <title>Genome sequences of 17 halophilic strains isolated from different environments.</title>
        <authorList>
            <person name="Furrow R.E."/>
        </authorList>
    </citation>
    <scope>NUCLEOTIDE SEQUENCE [LARGE SCALE GENOMIC DNA]</scope>
    <source>
        <strain evidence="6 7">22511_23_Filter</strain>
    </source>
</reference>
<feature type="coiled-coil region" evidence="1">
    <location>
        <begin position="3"/>
        <end position="30"/>
    </location>
</feature>
<gene>
    <name evidence="6" type="ORF">GLW04_19310</name>
</gene>
<evidence type="ECO:0000313" key="7">
    <source>
        <dbReference type="Proteomes" id="UP000460949"/>
    </source>
</evidence>
<sequence length="699" mass="80423">MMVKKRTKSAKDKKQEIEKLTEDRNKEVEKFFESDEQMKAYLTFMSKFYNYSARNTILIQKQFLGAEAVGSFKFWKDKGFPVQKGEKGIKVLVPYKYKVFERERTNGSGTVKTPVKYATKKEKEGMTQGNIPVKEKLAYTTGHVFDVSQTSATAEDLPEIFPNKWLEGDVENYKEMVHSLKGLAEQMDVKVMDHPRGELGAAKGVYVEYQQPNRDGSYDLRKAIELNPRNSELNNVKTLIHELAHAKLHNTSTENSKTLNKNEKEFQAELTAFTVCSYFHLDTSDTSLNYLHHYTRNHQSINDKLTLMEEVKSTSYEFITHLEKDLLKERDLGYQTNETPEKADMDLQKAYGSIQVVTDGQIKKVEGLSLSEFQEVFHDEHDRNILNQPDLKGLDVPSMIQSFNNLKENWHGDKPNVKMIDPKLNDPAVYVVWSESTLDQTLMTVEDMDKQLAAANLESLKEDGYDKTKINILIPKDHEVSVHVLNRIDLGDGTYGNMYDHLEQSQTHLSKYFPADKGHLGDVYSKEEVSQAFAHIYKENLHLQHRHNRDDHQLSVSNHKVHDAENFAVTYNLLSEDDLNEIQSKVADSFQEEHQHTTLKNQMLNLKGQYERFQSLVQKENTGELTEEKIVGRMAAENQYAESKKQAIQEGYVSEESVLKMEKDITRKAQKQQVKAVDHDNPFSKEGRKTSHKSSGLTM</sequence>
<comment type="caution">
    <text evidence="6">The sequence shown here is derived from an EMBL/GenBank/DDBJ whole genome shotgun (WGS) entry which is preliminary data.</text>
</comment>
<accession>A0A845DXC0</accession>
<dbReference type="Pfam" id="PF06114">
    <property type="entry name" value="Peptidase_M78"/>
    <property type="match status" value="1"/>
</dbReference>
<dbReference type="Pfam" id="PF18840">
    <property type="entry name" value="LPD25"/>
    <property type="match status" value="1"/>
</dbReference>
<dbReference type="Pfam" id="PF08401">
    <property type="entry name" value="ArdcN"/>
    <property type="match status" value="1"/>
</dbReference>
<feature type="domain" description="IrrE N-terminal-like" evidence="3">
    <location>
        <begin position="185"/>
        <end position="273"/>
    </location>
</feature>
<feature type="domain" description="N-terminal" evidence="4">
    <location>
        <begin position="18"/>
        <end position="133"/>
    </location>
</feature>
<evidence type="ECO:0000259" key="4">
    <source>
        <dbReference type="Pfam" id="PF08401"/>
    </source>
</evidence>
<name>A0A845DXC0_9BACI</name>
<dbReference type="InterPro" id="IPR010359">
    <property type="entry name" value="IrrE_HExxH"/>
</dbReference>
<keyword evidence="1" id="KW-0175">Coiled coil</keyword>
<dbReference type="GO" id="GO:0003697">
    <property type="term" value="F:single-stranded DNA binding"/>
    <property type="evidence" value="ECO:0007669"/>
    <property type="project" value="InterPro"/>
</dbReference>
<feature type="region of interest" description="Disordered" evidence="2">
    <location>
        <begin position="670"/>
        <end position="699"/>
    </location>
</feature>
<dbReference type="InterPro" id="IPR013610">
    <property type="entry name" value="ArdC_N"/>
</dbReference>
<dbReference type="Proteomes" id="UP000460949">
    <property type="component" value="Unassembled WGS sequence"/>
</dbReference>
<feature type="domain" description="Large polyvalent protein associated" evidence="5">
    <location>
        <begin position="424"/>
        <end position="509"/>
    </location>
</feature>